<accession>A0A1G9V6S4</accession>
<evidence type="ECO:0000313" key="2">
    <source>
        <dbReference type="Proteomes" id="UP000199759"/>
    </source>
</evidence>
<dbReference type="AlphaFoldDB" id="A0A1G9V6S4"/>
<evidence type="ECO:0000313" key="1">
    <source>
        <dbReference type="EMBL" id="SDM67803.1"/>
    </source>
</evidence>
<dbReference type="Proteomes" id="UP000199759">
    <property type="component" value="Unassembled WGS sequence"/>
</dbReference>
<organism evidence="1 2">
    <name type="scientific">Maricaulis salignorans</name>
    <dbReference type="NCBI Taxonomy" id="144026"/>
    <lineage>
        <taxon>Bacteria</taxon>
        <taxon>Pseudomonadati</taxon>
        <taxon>Pseudomonadota</taxon>
        <taxon>Alphaproteobacteria</taxon>
        <taxon>Maricaulales</taxon>
        <taxon>Maricaulaceae</taxon>
        <taxon>Maricaulis</taxon>
    </lineage>
</organism>
<protein>
    <submittedName>
        <fullName evidence="1">Uncharacterized protein</fullName>
    </submittedName>
</protein>
<gene>
    <name evidence="1" type="ORF">SAMN04488568_1186</name>
</gene>
<name>A0A1G9V6S4_9PROT</name>
<proteinExistence type="predicted"/>
<reference evidence="1 2" key="1">
    <citation type="submission" date="2016-10" db="EMBL/GenBank/DDBJ databases">
        <authorList>
            <person name="de Groot N.N."/>
        </authorList>
    </citation>
    <scope>NUCLEOTIDE SEQUENCE [LARGE SCALE GENOMIC DNA]</scope>
    <source>
        <strain evidence="1 2">DSM 16077</strain>
    </source>
</reference>
<keyword evidence="2" id="KW-1185">Reference proteome</keyword>
<dbReference type="EMBL" id="FNHG01000018">
    <property type="protein sequence ID" value="SDM67803.1"/>
    <property type="molecule type" value="Genomic_DNA"/>
</dbReference>
<sequence length="29" mass="3346">MVLDTKTAVPRGGRFALRRDIQLCRTELE</sequence>